<dbReference type="EMBL" id="CP000852">
    <property type="protein sequence ID" value="ABW01491.1"/>
    <property type="molecule type" value="Genomic_DNA"/>
</dbReference>
<keyword evidence="3" id="KW-0408">Iron</keyword>
<name>A8MCI5_CALMQ</name>
<dbReference type="GeneID" id="5708483"/>
<evidence type="ECO:0000256" key="3">
    <source>
        <dbReference type="ARBA" id="ARBA00023004"/>
    </source>
</evidence>
<dbReference type="OrthoDB" id="19248at2157"/>
<dbReference type="Gene3D" id="1.10.1670.10">
    <property type="entry name" value="Helix-hairpin-Helix base-excision DNA repair enzymes (C-terminal)"/>
    <property type="match status" value="1"/>
</dbReference>
<dbReference type="KEGG" id="cma:Cmaq_0651"/>
<keyword evidence="7" id="KW-1185">Reference proteome</keyword>
<dbReference type="HOGENOM" id="CLU_012862_6_0_2"/>
<feature type="domain" description="HhH-GPD" evidence="5">
    <location>
        <begin position="49"/>
        <end position="205"/>
    </location>
</feature>
<dbReference type="PANTHER" id="PTHR10359:SF19">
    <property type="entry name" value="DNA REPAIR GLYCOSYLASE MJ1434-RELATED"/>
    <property type="match status" value="1"/>
</dbReference>
<keyword evidence="2" id="KW-0479">Metal-binding</keyword>
<dbReference type="SMART" id="SM00478">
    <property type="entry name" value="ENDO3c"/>
    <property type="match status" value="1"/>
</dbReference>
<dbReference type="Gene3D" id="1.10.340.30">
    <property type="entry name" value="Hypothetical protein, domain 2"/>
    <property type="match status" value="1"/>
</dbReference>
<evidence type="ECO:0000313" key="7">
    <source>
        <dbReference type="Proteomes" id="UP000001137"/>
    </source>
</evidence>
<dbReference type="eggNOG" id="arCOG00461">
    <property type="taxonomic scope" value="Archaea"/>
</dbReference>
<sequence>MENIRDLLKVFEEISEKLSENGWFISEPESPKWWGGALSPEEVIISAILVQQTKWERVSEVMAKLRQGGLNTLKTIAELNPLDLANALSGVNFRFTKASRLVRIARTITSMGGLRALSKLSDDEVRVMLLSMDGVGYETADSIMLFALNRVTIPISTYTIRVIKRIYGYLGGGYEDWRLTLMKLLPRGLYEYKLFHAGVVTTGKEWCLKETPRCIECPLRNQCRFAKLGTNAY</sequence>
<dbReference type="STRING" id="397948.Cmaq_0651"/>
<keyword evidence="1" id="KW-0004">4Fe-4S</keyword>
<protein>
    <submittedName>
        <fullName evidence="6">HhH-GPD family protein</fullName>
    </submittedName>
</protein>
<dbReference type="AlphaFoldDB" id="A8MCI5"/>
<dbReference type="Pfam" id="PF00730">
    <property type="entry name" value="HhH-GPD"/>
    <property type="match status" value="1"/>
</dbReference>
<reference evidence="6 7" key="1">
    <citation type="submission" date="2007-10" db="EMBL/GenBank/DDBJ databases">
        <title>Complete sequence of Caldivirga maquilingensis IC-167.</title>
        <authorList>
            <consortium name="US DOE Joint Genome Institute"/>
            <person name="Copeland A."/>
            <person name="Lucas S."/>
            <person name="Lapidus A."/>
            <person name="Barry K."/>
            <person name="Glavina del Rio T."/>
            <person name="Dalin E."/>
            <person name="Tice H."/>
            <person name="Pitluck S."/>
            <person name="Saunders E."/>
            <person name="Brettin T."/>
            <person name="Bruce D."/>
            <person name="Detter J.C."/>
            <person name="Han C."/>
            <person name="Schmutz J."/>
            <person name="Larimer F."/>
            <person name="Land M."/>
            <person name="Hauser L."/>
            <person name="Kyrpides N."/>
            <person name="Ivanova N."/>
            <person name="Biddle J.F."/>
            <person name="Zhang Z."/>
            <person name="Fitz-Gibbon S.T."/>
            <person name="Lowe T.M."/>
            <person name="Saltikov C."/>
            <person name="House C.H."/>
            <person name="Richardson P."/>
        </authorList>
    </citation>
    <scope>NUCLEOTIDE SEQUENCE [LARGE SCALE GENOMIC DNA]</scope>
    <source>
        <strain evidence="7">ATCC 700844 / DSM 13496 / JCM 10307 / IC-167</strain>
    </source>
</reference>
<accession>A8MCI5</accession>
<organism evidence="6 7">
    <name type="scientific">Caldivirga maquilingensis (strain ATCC 700844 / DSM 13496 / JCM 10307 / IC-167)</name>
    <dbReference type="NCBI Taxonomy" id="397948"/>
    <lineage>
        <taxon>Archaea</taxon>
        <taxon>Thermoproteota</taxon>
        <taxon>Thermoprotei</taxon>
        <taxon>Thermoproteales</taxon>
        <taxon>Thermoproteaceae</taxon>
        <taxon>Caldivirga</taxon>
    </lineage>
</organism>
<dbReference type="Proteomes" id="UP000001137">
    <property type="component" value="Chromosome"/>
</dbReference>
<dbReference type="PANTHER" id="PTHR10359">
    <property type="entry name" value="A/G-SPECIFIC ADENINE GLYCOSYLASE/ENDONUCLEASE III"/>
    <property type="match status" value="1"/>
</dbReference>
<gene>
    <name evidence="6" type="ordered locus">Cmaq_0651</name>
</gene>
<dbReference type="PIRSF" id="PIRSF001435">
    <property type="entry name" value="Nth"/>
    <property type="match status" value="1"/>
</dbReference>
<dbReference type="CDD" id="cd00056">
    <property type="entry name" value="ENDO3c"/>
    <property type="match status" value="1"/>
</dbReference>
<evidence type="ECO:0000259" key="5">
    <source>
        <dbReference type="SMART" id="SM00478"/>
    </source>
</evidence>
<proteinExistence type="predicted"/>
<dbReference type="GO" id="GO:0051539">
    <property type="term" value="F:4 iron, 4 sulfur cluster binding"/>
    <property type="evidence" value="ECO:0007669"/>
    <property type="project" value="UniProtKB-KW"/>
</dbReference>
<dbReference type="GO" id="GO:0006284">
    <property type="term" value="P:base-excision repair"/>
    <property type="evidence" value="ECO:0007669"/>
    <property type="project" value="InterPro"/>
</dbReference>
<dbReference type="GO" id="GO:0046872">
    <property type="term" value="F:metal ion binding"/>
    <property type="evidence" value="ECO:0007669"/>
    <property type="project" value="UniProtKB-KW"/>
</dbReference>
<keyword evidence="4" id="KW-0411">Iron-sulfur</keyword>
<dbReference type="RefSeq" id="WP_012185711.1">
    <property type="nucleotide sequence ID" value="NC_009954.1"/>
</dbReference>
<dbReference type="InterPro" id="IPR003265">
    <property type="entry name" value="HhH-GPD_domain"/>
</dbReference>
<dbReference type="GO" id="GO:0003824">
    <property type="term" value="F:catalytic activity"/>
    <property type="evidence" value="ECO:0007669"/>
    <property type="project" value="InterPro"/>
</dbReference>
<evidence type="ECO:0000256" key="1">
    <source>
        <dbReference type="ARBA" id="ARBA00022485"/>
    </source>
</evidence>
<dbReference type="SUPFAM" id="SSF48150">
    <property type="entry name" value="DNA-glycosylase"/>
    <property type="match status" value="1"/>
</dbReference>
<dbReference type="InterPro" id="IPR023170">
    <property type="entry name" value="HhH_base_excis_C"/>
</dbReference>
<evidence type="ECO:0000256" key="4">
    <source>
        <dbReference type="ARBA" id="ARBA00023014"/>
    </source>
</evidence>
<dbReference type="InterPro" id="IPR011257">
    <property type="entry name" value="DNA_glycosylase"/>
</dbReference>
<evidence type="ECO:0000313" key="6">
    <source>
        <dbReference type="EMBL" id="ABW01491.1"/>
    </source>
</evidence>
<evidence type="ECO:0000256" key="2">
    <source>
        <dbReference type="ARBA" id="ARBA00022723"/>
    </source>
</evidence>